<geneLocation type="plasmid" evidence="1">
    <name>pSM145A_Rh02</name>
</geneLocation>
<proteinExistence type="predicted"/>
<keyword evidence="1" id="KW-0614">Plasmid</keyword>
<name>A0A4Q8XU64_RHILE</name>
<evidence type="ECO:0000313" key="1">
    <source>
        <dbReference type="EMBL" id="TAX67867.1"/>
    </source>
</evidence>
<dbReference type="AlphaFoldDB" id="A0A4Q8XU64"/>
<gene>
    <name evidence="1" type="ORF">ELI03_27635</name>
</gene>
<dbReference type="EMBL" id="SIPC01000003">
    <property type="protein sequence ID" value="TAX67867.1"/>
    <property type="molecule type" value="Genomic_DNA"/>
</dbReference>
<dbReference type="Proteomes" id="UP000293652">
    <property type="component" value="Unassembled WGS sequence"/>
</dbReference>
<evidence type="ECO:0000313" key="2">
    <source>
        <dbReference type="Proteomes" id="UP000293652"/>
    </source>
</evidence>
<protein>
    <submittedName>
        <fullName evidence="1">Uncharacterized protein</fullName>
    </submittedName>
</protein>
<reference evidence="1 2" key="1">
    <citation type="submission" date="2019-02" db="EMBL/GenBank/DDBJ databases">
        <title>The genomic architecture of introgression among sibling species of bacteria.</title>
        <authorList>
            <person name="Cavassim M.I.A."/>
            <person name="Moeskjaer S."/>
            <person name="Moslemi C."/>
            <person name="Fields B."/>
            <person name="Bachmann A."/>
            <person name="Vilhjalmsson B."/>
            <person name="Schierup M.H."/>
            <person name="Young J.P.W."/>
            <person name="Andersen S.U."/>
        </authorList>
    </citation>
    <scope>NUCLEOTIDE SEQUENCE [LARGE SCALE GENOMIC DNA]</scope>
    <source>
        <strain evidence="1 2">SM145A</strain>
        <plasmid evidence="1">pSM145A_Rh02</plasmid>
    </source>
</reference>
<sequence>MTAGGHNPDAFEDLINGYALCENGGLDRSALLLQTLHKTRQSARVLHDFKWAGLCHLQEIVQRRSWGENHPEPYRRAAKIA</sequence>
<comment type="caution">
    <text evidence="1">The sequence shown here is derived from an EMBL/GenBank/DDBJ whole genome shotgun (WGS) entry which is preliminary data.</text>
</comment>
<organism evidence="1 2">
    <name type="scientific">Rhizobium leguminosarum</name>
    <dbReference type="NCBI Taxonomy" id="384"/>
    <lineage>
        <taxon>Bacteria</taxon>
        <taxon>Pseudomonadati</taxon>
        <taxon>Pseudomonadota</taxon>
        <taxon>Alphaproteobacteria</taxon>
        <taxon>Hyphomicrobiales</taxon>
        <taxon>Rhizobiaceae</taxon>
        <taxon>Rhizobium/Agrobacterium group</taxon>
        <taxon>Rhizobium</taxon>
    </lineage>
</organism>
<accession>A0A4Q8XU64</accession>